<dbReference type="PANTHER" id="PTHR42034:SF2">
    <property type="entry name" value="ACYL-COA-DEPENDENT ACYLTRANSFERASE MAC1"/>
    <property type="match status" value="1"/>
</dbReference>
<dbReference type="PANTHER" id="PTHR42034">
    <property type="entry name" value="CHROMOSOME 7, WHOLE GENOME SHOTGUN SEQUENCE-RELATED"/>
    <property type="match status" value="1"/>
</dbReference>
<name>A0A0B2WIT9_METAS</name>
<dbReference type="OrthoDB" id="1862401at2759"/>
<evidence type="ECO:0000256" key="2">
    <source>
        <dbReference type="ARBA" id="ARBA00022679"/>
    </source>
</evidence>
<comment type="similarity">
    <text evidence="1">Belongs to the trichothecene O-acetyltransferase family.</text>
</comment>
<keyword evidence="2 3" id="KW-0808">Transferase</keyword>
<dbReference type="Pfam" id="PF07428">
    <property type="entry name" value="Tri3"/>
    <property type="match status" value="1"/>
</dbReference>
<dbReference type="GO" id="GO:0016407">
    <property type="term" value="F:acetyltransferase activity"/>
    <property type="evidence" value="ECO:0007669"/>
    <property type="project" value="InterPro"/>
</dbReference>
<sequence>MAASSGWLPLSDASWTRECIGGEQSASYNQNVGDGHTELTIEVPFSSSFSTSELIQRVRNAWLVCHSTHPHIAGQLSTGTEIPQMMKYEALRSEQDAHAWLRETLHVVTGQTAHDVARSTYSRRLQTKGKRSMLYLVTAPWADPEDANRHCLVWNLSHVLADASSIPQLFNQLLSHVMRVPGDVDATVGEINYSRVLERLPISPVTAYEAQYRPTPEEKERAIQEAVAQAELYAAKLPQSVAMYPEANTTSRPHETHCIRLQYSLDESRALLSELRRESLSITYAASAATLLAVKQIYEKGHESGGLIGMTRSAQRWVDTSRSIPSAADVVFLWIPFEQHWFGGSTRHTILSLGRAIRARLAPHLTSPHYLSAASFTSRRAVAALAAAAAQADAQAAPCPPGFSPQGALGLRQEYRSSDGDAWIRAHDFVHTGRQVNDSPWVGMFSLWDRVTLSMGFDSKYHDARGMEAFMAAVKSNLGSIVEQPTANL</sequence>
<dbReference type="GeneID" id="63742864"/>
<dbReference type="InterPro" id="IPR009992">
    <property type="entry name" value="Tri3/Sat12/Sat16/Mac1"/>
</dbReference>
<dbReference type="Proteomes" id="UP000030816">
    <property type="component" value="Unassembled WGS sequence"/>
</dbReference>
<dbReference type="HOGENOM" id="CLU_556644_0_0_1"/>
<reference evidence="3 4" key="1">
    <citation type="journal article" date="2014" name="Proc. Natl. Acad. Sci. U.S.A.">
        <title>Trajectory and genomic determinants of fungal-pathogen speciation and host adaptation.</title>
        <authorList>
            <person name="Hu X."/>
            <person name="Xiao G."/>
            <person name="Zheng P."/>
            <person name="Shang Y."/>
            <person name="Su Y."/>
            <person name="Zhang X."/>
            <person name="Liu X."/>
            <person name="Zhan S."/>
            <person name="St Leger R.J."/>
            <person name="Wang C."/>
        </authorList>
    </citation>
    <scope>NUCLEOTIDE SEQUENCE [LARGE SCALE GENOMIC DNA]</scope>
    <source>
        <strain evidence="3 4">ARSEF 1941</strain>
    </source>
</reference>
<protein>
    <submittedName>
        <fullName evidence="3">Alcohol acetyltransferase</fullName>
    </submittedName>
</protein>
<accession>A0A0B2WIT9</accession>
<dbReference type="EMBL" id="AZHE01000055">
    <property type="protein sequence ID" value="KHN93738.1"/>
    <property type="molecule type" value="Genomic_DNA"/>
</dbReference>
<gene>
    <name evidence="3" type="ORF">MAM_08409</name>
</gene>
<keyword evidence="4" id="KW-1185">Reference proteome</keyword>
<comment type="caution">
    <text evidence="3">The sequence shown here is derived from an EMBL/GenBank/DDBJ whole genome shotgun (WGS) entry which is preliminary data.</text>
</comment>
<dbReference type="GO" id="GO:0043386">
    <property type="term" value="P:mycotoxin biosynthetic process"/>
    <property type="evidence" value="ECO:0007669"/>
    <property type="project" value="InterPro"/>
</dbReference>
<evidence type="ECO:0000256" key="1">
    <source>
        <dbReference type="ARBA" id="ARBA00006439"/>
    </source>
</evidence>
<dbReference type="RefSeq" id="XP_040674804.1">
    <property type="nucleotide sequence ID" value="XM_040827207.1"/>
</dbReference>
<evidence type="ECO:0000313" key="3">
    <source>
        <dbReference type="EMBL" id="KHN93738.1"/>
    </source>
</evidence>
<evidence type="ECO:0000313" key="4">
    <source>
        <dbReference type="Proteomes" id="UP000030816"/>
    </source>
</evidence>
<organism evidence="3 4">
    <name type="scientific">Metarhizium album (strain ARSEF 1941)</name>
    <dbReference type="NCBI Taxonomy" id="1081103"/>
    <lineage>
        <taxon>Eukaryota</taxon>
        <taxon>Fungi</taxon>
        <taxon>Dikarya</taxon>
        <taxon>Ascomycota</taxon>
        <taxon>Pezizomycotina</taxon>
        <taxon>Sordariomycetes</taxon>
        <taxon>Hypocreomycetidae</taxon>
        <taxon>Hypocreales</taxon>
        <taxon>Clavicipitaceae</taxon>
        <taxon>Metarhizium</taxon>
    </lineage>
</organism>
<dbReference type="InterPro" id="IPR023213">
    <property type="entry name" value="CAT-like_dom_sf"/>
</dbReference>
<dbReference type="Gene3D" id="3.30.559.10">
    <property type="entry name" value="Chloramphenicol acetyltransferase-like domain"/>
    <property type="match status" value="1"/>
</dbReference>
<dbReference type="AlphaFoldDB" id="A0A0B2WIT9"/>
<proteinExistence type="inferred from homology"/>